<dbReference type="Gene3D" id="1.10.1530.10">
    <property type="match status" value="1"/>
</dbReference>
<dbReference type="GO" id="GO:0016491">
    <property type="term" value="F:oxidoreductase activity"/>
    <property type="evidence" value="ECO:0007669"/>
    <property type="project" value="UniProtKB-KW"/>
</dbReference>
<dbReference type="InterPro" id="IPR043144">
    <property type="entry name" value="Mal/L-sulf/L-lact_DH-like_ah"/>
</dbReference>
<dbReference type="InterPro" id="IPR003767">
    <property type="entry name" value="Malate/L-lactate_DH-like"/>
</dbReference>
<proteinExistence type="inferred from homology"/>
<dbReference type="Proteomes" id="UP000199387">
    <property type="component" value="Unassembled WGS sequence"/>
</dbReference>
<dbReference type="Pfam" id="PF02615">
    <property type="entry name" value="Ldh_2"/>
    <property type="match status" value="1"/>
</dbReference>
<dbReference type="PANTHER" id="PTHR11091">
    <property type="entry name" value="OXIDOREDUCTASE-RELATED"/>
    <property type="match status" value="1"/>
</dbReference>
<dbReference type="InterPro" id="IPR043143">
    <property type="entry name" value="Mal/L-sulf/L-lact_DH-like_NADP"/>
</dbReference>
<accession>A0A1G6NYC3</accession>
<dbReference type="STRING" id="1236220.SAMN04488112_11475"/>
<comment type="similarity">
    <text evidence="1">Belongs to the LDH2/MDH2 oxidoreductase family.</text>
</comment>
<dbReference type="SUPFAM" id="SSF89733">
    <property type="entry name" value="L-sulfolactate dehydrogenase-like"/>
    <property type="match status" value="1"/>
</dbReference>
<dbReference type="Gene3D" id="3.30.1370.60">
    <property type="entry name" value="Hypothetical oxidoreductase yiak, domain 2"/>
    <property type="match status" value="1"/>
</dbReference>
<protein>
    <submittedName>
        <fullName evidence="3">Malate/lactate/ureidoglycolate dehydrogenase, LDH2 family</fullName>
    </submittedName>
</protein>
<dbReference type="PANTHER" id="PTHR11091:SF0">
    <property type="entry name" value="MALATE DEHYDROGENASE"/>
    <property type="match status" value="1"/>
</dbReference>
<evidence type="ECO:0000313" key="3">
    <source>
        <dbReference type="EMBL" id="SDC72175.1"/>
    </source>
</evidence>
<organism evidence="3 4">
    <name type="scientific">Melghirimyces thermohalophilus</name>
    <dbReference type="NCBI Taxonomy" id="1236220"/>
    <lineage>
        <taxon>Bacteria</taxon>
        <taxon>Bacillati</taxon>
        <taxon>Bacillota</taxon>
        <taxon>Bacilli</taxon>
        <taxon>Bacillales</taxon>
        <taxon>Thermoactinomycetaceae</taxon>
        <taxon>Melghirimyces</taxon>
    </lineage>
</organism>
<gene>
    <name evidence="3" type="ORF">SAMN04488112_11475</name>
</gene>
<dbReference type="RefSeq" id="WP_091571027.1">
    <property type="nucleotide sequence ID" value="NZ_FMZA01000014.1"/>
</dbReference>
<dbReference type="InterPro" id="IPR036111">
    <property type="entry name" value="Mal/L-sulfo/L-lacto_DH-like_sf"/>
</dbReference>
<name>A0A1G6NYC3_9BACL</name>
<dbReference type="AlphaFoldDB" id="A0A1G6NYC3"/>
<keyword evidence="4" id="KW-1185">Reference proteome</keyword>
<keyword evidence="2" id="KW-0560">Oxidoreductase</keyword>
<evidence type="ECO:0000313" key="4">
    <source>
        <dbReference type="Proteomes" id="UP000199387"/>
    </source>
</evidence>
<evidence type="ECO:0000256" key="2">
    <source>
        <dbReference type="ARBA" id="ARBA00023002"/>
    </source>
</evidence>
<reference evidence="3 4" key="1">
    <citation type="submission" date="2016-10" db="EMBL/GenBank/DDBJ databases">
        <authorList>
            <person name="de Groot N.N."/>
        </authorList>
    </citation>
    <scope>NUCLEOTIDE SEQUENCE [LARGE SCALE GENOMIC DNA]</scope>
    <source>
        <strain evidence="3 4">DSM 45514</strain>
    </source>
</reference>
<sequence length="356" mass="38411">MERISFDPLYRLTIKILTRVGVPKRDAATVSDALLRADLEGVESHGICRLPVYVRGIQEKRINPVPRIRVRRLGGVIQVDGDNGLGQVVSRQAVSEAITSARQTGVSVSAVSHSNHNGAASYYCQRAAEEGMVMIAMTNSPSGIPPAGGRKAFLGTNPIAFGFPPTKKRPPLIVDMSSSVVARGKVMLAAKKGLPIPSGWAIDESGERTTDPKAALKGAVLPFGGAKGSALATAIEILSGMLSGAAFGSHVQSMDGGGSSANVGHFFILIHVAHLMDRQEYDRRMDQFIEEMKSVPLIQGATEIFYPGERRYHRYMERKQSGIPISEELCEELARLATHCDVEHDFLQRSHAAGTK</sequence>
<evidence type="ECO:0000256" key="1">
    <source>
        <dbReference type="ARBA" id="ARBA00006056"/>
    </source>
</evidence>
<dbReference type="EMBL" id="FMZA01000014">
    <property type="protein sequence ID" value="SDC72175.1"/>
    <property type="molecule type" value="Genomic_DNA"/>
</dbReference>
<dbReference type="OrthoDB" id="9769447at2"/>